<feature type="non-terminal residue" evidence="1">
    <location>
        <position position="1"/>
    </location>
</feature>
<reference evidence="1" key="1">
    <citation type="journal article" date="2014" name="Front. Microbiol.">
        <title>High frequency of phylogenetically diverse reductive dehalogenase-homologous genes in deep subseafloor sedimentary metagenomes.</title>
        <authorList>
            <person name="Kawai M."/>
            <person name="Futagami T."/>
            <person name="Toyoda A."/>
            <person name="Takaki Y."/>
            <person name="Nishi S."/>
            <person name="Hori S."/>
            <person name="Arai W."/>
            <person name="Tsubouchi T."/>
            <person name="Morono Y."/>
            <person name="Uchiyama I."/>
            <person name="Ito T."/>
            <person name="Fujiyama A."/>
            <person name="Inagaki F."/>
            <person name="Takami H."/>
        </authorList>
    </citation>
    <scope>NUCLEOTIDE SEQUENCE</scope>
    <source>
        <strain evidence="1">Expedition CK06-06</strain>
    </source>
</reference>
<proteinExistence type="predicted"/>
<protein>
    <submittedName>
        <fullName evidence="1">Uncharacterized protein</fullName>
    </submittedName>
</protein>
<dbReference type="EMBL" id="BARS01030518">
    <property type="protein sequence ID" value="GAG22760.1"/>
    <property type="molecule type" value="Genomic_DNA"/>
</dbReference>
<name>X0VWS7_9ZZZZ</name>
<gene>
    <name evidence="1" type="ORF">S01H1_47600</name>
</gene>
<accession>X0VWS7</accession>
<dbReference type="AlphaFoldDB" id="X0VWS7"/>
<evidence type="ECO:0000313" key="1">
    <source>
        <dbReference type="EMBL" id="GAG22760.1"/>
    </source>
</evidence>
<comment type="caution">
    <text evidence="1">The sequence shown here is derived from an EMBL/GenBank/DDBJ whole genome shotgun (WGS) entry which is preliminary data.</text>
</comment>
<organism evidence="1">
    <name type="scientific">marine sediment metagenome</name>
    <dbReference type="NCBI Taxonomy" id="412755"/>
    <lineage>
        <taxon>unclassified sequences</taxon>
        <taxon>metagenomes</taxon>
        <taxon>ecological metagenomes</taxon>
    </lineage>
</organism>
<sequence length="127" mass="14663">ALIEELLLEKTLDNKQVWACSWKAQARGTEVKMRTAFAEKNVFDVFIKGESGFVELHDGQIKWCIENEKETISVDLDSGAQSVLDEFYQSWFMMEHNISERALAVAVCYERSLELMHAQIPDAFYHN</sequence>